<gene>
    <name evidence="1" type="ORF">HPB49_001192</name>
</gene>
<keyword evidence="2" id="KW-1185">Reference proteome</keyword>
<comment type="caution">
    <text evidence="1">The sequence shown here is derived from an EMBL/GenBank/DDBJ whole genome shotgun (WGS) entry which is preliminary data.</text>
</comment>
<name>A0ACB8DHN3_DERSI</name>
<dbReference type="Proteomes" id="UP000821865">
    <property type="component" value="Chromosome 11"/>
</dbReference>
<reference evidence="1" key="1">
    <citation type="submission" date="2020-05" db="EMBL/GenBank/DDBJ databases">
        <title>Large-scale comparative analyses of tick genomes elucidate their genetic diversity and vector capacities.</title>
        <authorList>
            <person name="Jia N."/>
            <person name="Wang J."/>
            <person name="Shi W."/>
            <person name="Du L."/>
            <person name="Sun Y."/>
            <person name="Zhan W."/>
            <person name="Jiang J."/>
            <person name="Wang Q."/>
            <person name="Zhang B."/>
            <person name="Ji P."/>
            <person name="Sakyi L.B."/>
            <person name="Cui X."/>
            <person name="Yuan T."/>
            <person name="Jiang B."/>
            <person name="Yang W."/>
            <person name="Lam T.T.-Y."/>
            <person name="Chang Q."/>
            <person name="Ding S."/>
            <person name="Wang X."/>
            <person name="Zhu J."/>
            <person name="Ruan X."/>
            <person name="Zhao L."/>
            <person name="Wei J."/>
            <person name="Que T."/>
            <person name="Du C."/>
            <person name="Cheng J."/>
            <person name="Dai P."/>
            <person name="Han X."/>
            <person name="Huang E."/>
            <person name="Gao Y."/>
            <person name="Liu J."/>
            <person name="Shao H."/>
            <person name="Ye R."/>
            <person name="Li L."/>
            <person name="Wei W."/>
            <person name="Wang X."/>
            <person name="Wang C."/>
            <person name="Yang T."/>
            <person name="Huo Q."/>
            <person name="Li W."/>
            <person name="Guo W."/>
            <person name="Chen H."/>
            <person name="Zhou L."/>
            <person name="Ni X."/>
            <person name="Tian J."/>
            <person name="Zhou Y."/>
            <person name="Sheng Y."/>
            <person name="Liu T."/>
            <person name="Pan Y."/>
            <person name="Xia L."/>
            <person name="Li J."/>
            <person name="Zhao F."/>
            <person name="Cao W."/>
        </authorList>
    </citation>
    <scope>NUCLEOTIDE SEQUENCE</scope>
    <source>
        <strain evidence="1">Dsil-2018</strain>
    </source>
</reference>
<organism evidence="1 2">
    <name type="scientific">Dermacentor silvarum</name>
    <name type="common">Tick</name>
    <dbReference type="NCBI Taxonomy" id="543639"/>
    <lineage>
        <taxon>Eukaryota</taxon>
        <taxon>Metazoa</taxon>
        <taxon>Ecdysozoa</taxon>
        <taxon>Arthropoda</taxon>
        <taxon>Chelicerata</taxon>
        <taxon>Arachnida</taxon>
        <taxon>Acari</taxon>
        <taxon>Parasitiformes</taxon>
        <taxon>Ixodida</taxon>
        <taxon>Ixodoidea</taxon>
        <taxon>Ixodidae</taxon>
        <taxon>Rhipicephalinae</taxon>
        <taxon>Dermacentor</taxon>
    </lineage>
</organism>
<evidence type="ECO:0000313" key="1">
    <source>
        <dbReference type="EMBL" id="KAH7970222.1"/>
    </source>
</evidence>
<proteinExistence type="predicted"/>
<protein>
    <submittedName>
        <fullName evidence="1">Uncharacterized protein</fullName>
    </submittedName>
</protein>
<accession>A0ACB8DHN3</accession>
<evidence type="ECO:0000313" key="2">
    <source>
        <dbReference type="Proteomes" id="UP000821865"/>
    </source>
</evidence>
<dbReference type="EMBL" id="CM023480">
    <property type="protein sequence ID" value="KAH7970222.1"/>
    <property type="molecule type" value="Genomic_DNA"/>
</dbReference>
<sequence length="171" mass="18917">MRIVISVFIVPGSASNVGQLAELHSRVSSGTKETRAKRDRKLINVKFHECDICHKVLSVKSSIRDHLATHTGDKRHTCAACGRKFTQKSHLLAHASTHSGEKPYACLDCGLQFARKGTLKCHARRHTGERPYACRLCPATFSRTTVLSKHSTRNQDQIVVIRGAQVHIVAA</sequence>